<reference evidence="1" key="1">
    <citation type="submission" date="2023-04" db="EMBL/GenBank/DDBJ databases">
        <title>Draft Genome sequencing of Naganishia species isolated from polar environments using Oxford Nanopore Technology.</title>
        <authorList>
            <person name="Leo P."/>
            <person name="Venkateswaran K."/>
        </authorList>
    </citation>
    <scope>NUCLEOTIDE SEQUENCE</scope>
    <source>
        <strain evidence="1">MNA-CCFEE 5425</strain>
    </source>
</reference>
<sequence length="315" mass="34290">MESRLFGQLHIETQETNRALSSDVTEGYKTGPSHVVPSAPPLGHSSSSFSSNSSGTRASLTSSDTGSLRSTYTNPALSTSAIFLSSSDALTSAKASVQEEQERARLEKAQLALLNAIKPRRDLMCLADIVDDDSEPRKLWQAGDYPESHSTSEASRTGHTKADNYHLYLASRPSHTEEPIEEEPYRIERGRKRHTVEEDEGEVTETDDVEGDDAEMDIDQPSSATTIGCSRPIRPIKRSAGFNASSQTHSTNDPSAQGTFTPRNRHLGLSRSAPLNSLPLSFGEGQERKQVPRNDISMTEGLEGGVAAWVGRTDF</sequence>
<name>A0ACC2X8K3_9TREE</name>
<evidence type="ECO:0000313" key="1">
    <source>
        <dbReference type="EMBL" id="KAJ9119715.1"/>
    </source>
</evidence>
<gene>
    <name evidence="1" type="ORF">QFC22_003425</name>
</gene>
<organism evidence="1 2">
    <name type="scientific">Naganishia vaughanmartiniae</name>
    <dbReference type="NCBI Taxonomy" id="1424756"/>
    <lineage>
        <taxon>Eukaryota</taxon>
        <taxon>Fungi</taxon>
        <taxon>Dikarya</taxon>
        <taxon>Basidiomycota</taxon>
        <taxon>Agaricomycotina</taxon>
        <taxon>Tremellomycetes</taxon>
        <taxon>Filobasidiales</taxon>
        <taxon>Filobasidiaceae</taxon>
        <taxon>Naganishia</taxon>
    </lineage>
</organism>
<proteinExistence type="predicted"/>
<keyword evidence="2" id="KW-1185">Reference proteome</keyword>
<comment type="caution">
    <text evidence="1">The sequence shown here is derived from an EMBL/GenBank/DDBJ whole genome shotgun (WGS) entry which is preliminary data.</text>
</comment>
<evidence type="ECO:0000313" key="2">
    <source>
        <dbReference type="Proteomes" id="UP001243375"/>
    </source>
</evidence>
<accession>A0ACC2X8K3</accession>
<protein>
    <submittedName>
        <fullName evidence="1">Uncharacterized protein</fullName>
    </submittedName>
</protein>
<dbReference type="EMBL" id="JASBWU010000008">
    <property type="protein sequence ID" value="KAJ9119715.1"/>
    <property type="molecule type" value="Genomic_DNA"/>
</dbReference>
<dbReference type="Proteomes" id="UP001243375">
    <property type="component" value="Unassembled WGS sequence"/>
</dbReference>